<dbReference type="Pfam" id="PF01195">
    <property type="entry name" value="Pept_tRNA_hydro"/>
    <property type="match status" value="1"/>
</dbReference>
<dbReference type="NCBIfam" id="TIGR00447">
    <property type="entry name" value="pth"/>
    <property type="match status" value="1"/>
</dbReference>
<evidence type="ECO:0008006" key="6">
    <source>
        <dbReference type="Google" id="ProtNLM"/>
    </source>
</evidence>
<proteinExistence type="predicted"/>
<evidence type="ECO:0000256" key="2">
    <source>
        <dbReference type="ARBA" id="ARBA00022801"/>
    </source>
</evidence>
<dbReference type="GO" id="GO:0004045">
    <property type="term" value="F:peptidyl-tRNA hydrolase activity"/>
    <property type="evidence" value="ECO:0007669"/>
    <property type="project" value="InterPro"/>
</dbReference>
<organism evidence="4 5">
    <name type="scientific">Candidatus Blackburnbacteria bacterium RIFCSPHIGHO2_01_FULL_43_15b</name>
    <dbReference type="NCBI Taxonomy" id="1797513"/>
    <lineage>
        <taxon>Bacteria</taxon>
        <taxon>Candidatus Blackburniibacteriota</taxon>
    </lineage>
</organism>
<dbReference type="CDD" id="cd00462">
    <property type="entry name" value="PTH"/>
    <property type="match status" value="1"/>
</dbReference>
<dbReference type="STRING" id="1797513.A2782_02280"/>
<sequence>MKLIIGLGNPGEKYQNNRHNAGAMLTEFLKMRPPISTDKERIIADTTGVYMNESGRVVKKLIDFYKILPQNLYLVYDDLDIPLGSYKIVQGRGPRLHNGVESVKNALGTENFWHVRIGVEGRDRGRDRVSGKDYVLQNFTEEEKRRLKEVIGKIEEDLRGRF</sequence>
<evidence type="ECO:0000256" key="1">
    <source>
        <dbReference type="ARBA" id="ARBA00022555"/>
    </source>
</evidence>
<dbReference type="SUPFAM" id="SSF53178">
    <property type="entry name" value="Peptidyl-tRNA hydrolase-like"/>
    <property type="match status" value="1"/>
</dbReference>
<dbReference type="InterPro" id="IPR036416">
    <property type="entry name" value="Pept_tRNA_hydro_sf"/>
</dbReference>
<keyword evidence="2" id="KW-0378">Hydrolase</keyword>
<keyword evidence="1" id="KW-0820">tRNA-binding</keyword>
<comment type="caution">
    <text evidence="4">The sequence shown here is derived from an EMBL/GenBank/DDBJ whole genome shotgun (WGS) entry which is preliminary data.</text>
</comment>
<gene>
    <name evidence="4" type="ORF">A2782_02280</name>
</gene>
<reference evidence="4 5" key="1">
    <citation type="journal article" date="2016" name="Nat. Commun.">
        <title>Thousands of microbial genomes shed light on interconnected biogeochemical processes in an aquifer system.</title>
        <authorList>
            <person name="Anantharaman K."/>
            <person name="Brown C.T."/>
            <person name="Hug L.A."/>
            <person name="Sharon I."/>
            <person name="Castelle C.J."/>
            <person name="Probst A.J."/>
            <person name="Thomas B.C."/>
            <person name="Singh A."/>
            <person name="Wilkins M.J."/>
            <person name="Karaoz U."/>
            <person name="Brodie E.L."/>
            <person name="Williams K.H."/>
            <person name="Hubbard S.S."/>
            <person name="Banfield J.F."/>
        </authorList>
    </citation>
    <scope>NUCLEOTIDE SEQUENCE [LARGE SCALE GENOMIC DNA]</scope>
</reference>
<name>A0A1G1V081_9BACT</name>
<protein>
    <recommendedName>
        <fullName evidence="6">Peptidyl-tRNA hydrolase</fullName>
    </recommendedName>
</protein>
<dbReference type="PANTHER" id="PTHR17224:SF1">
    <property type="entry name" value="PEPTIDYL-TRNA HYDROLASE"/>
    <property type="match status" value="1"/>
</dbReference>
<dbReference type="GO" id="GO:0000049">
    <property type="term" value="F:tRNA binding"/>
    <property type="evidence" value="ECO:0007669"/>
    <property type="project" value="UniProtKB-KW"/>
</dbReference>
<dbReference type="InterPro" id="IPR001328">
    <property type="entry name" value="Pept_tRNA_hydro"/>
</dbReference>
<dbReference type="PANTHER" id="PTHR17224">
    <property type="entry name" value="PEPTIDYL-TRNA HYDROLASE"/>
    <property type="match status" value="1"/>
</dbReference>
<dbReference type="Proteomes" id="UP000177967">
    <property type="component" value="Unassembled WGS sequence"/>
</dbReference>
<evidence type="ECO:0000313" key="4">
    <source>
        <dbReference type="EMBL" id="OGY08792.1"/>
    </source>
</evidence>
<dbReference type="Gene3D" id="3.40.50.1470">
    <property type="entry name" value="Peptidyl-tRNA hydrolase"/>
    <property type="match status" value="1"/>
</dbReference>
<keyword evidence="3" id="KW-0694">RNA-binding</keyword>
<dbReference type="EMBL" id="MHBW01000020">
    <property type="protein sequence ID" value="OGY08792.1"/>
    <property type="molecule type" value="Genomic_DNA"/>
</dbReference>
<evidence type="ECO:0000256" key="3">
    <source>
        <dbReference type="ARBA" id="ARBA00022884"/>
    </source>
</evidence>
<evidence type="ECO:0000313" key="5">
    <source>
        <dbReference type="Proteomes" id="UP000177967"/>
    </source>
</evidence>
<accession>A0A1G1V081</accession>
<dbReference type="AlphaFoldDB" id="A0A1G1V081"/>